<name>A0A7S2ELK5_9STRA</name>
<feature type="region of interest" description="Disordered" evidence="1">
    <location>
        <begin position="197"/>
        <end position="218"/>
    </location>
</feature>
<keyword evidence="2" id="KW-1133">Transmembrane helix</keyword>
<sequence>MVEEKFYYSDDDDYDDSDYGTDVDTSATIRSIGRNQDIALASIRPTARNRSNDGEDFALATTTSTTKNQSNNRSNDSVEVGDHVYKWCRQGFGLRYQHHGIVVGVLRDDDEGGRISKIVIIDFYLNSPREQRQSLEDSLGTQSNKFSGIRQRMFRGGNRSGSDIAHGSMAGPGGIRLLEITEQADMDEWLKVKYKDKNDDDDDDDRANNATTSKKAKITSDPENLVVARANFLFHNPNVLPGYNVMKSNCECVAVWCKTGKWCTLQILTVLNVVTPSYAGVSGGIFAAAAHTTTTTIATVPDIGVWGLAGYTKHVTVVTAAVSPPCLAAMGVVGVASFAGLVIKRRQCIKSWAKVSDTLNEEFQVFRTNESHGRQLL</sequence>
<gene>
    <name evidence="3" type="ORF">DBRI1063_LOCUS18241</name>
</gene>
<keyword evidence="2" id="KW-0812">Transmembrane</keyword>
<dbReference type="AlphaFoldDB" id="A0A7S2ELK5"/>
<evidence type="ECO:0000256" key="2">
    <source>
        <dbReference type="SAM" id="Phobius"/>
    </source>
</evidence>
<evidence type="ECO:0008006" key="4">
    <source>
        <dbReference type="Google" id="ProtNLM"/>
    </source>
</evidence>
<feature type="region of interest" description="Disordered" evidence="1">
    <location>
        <begin position="1"/>
        <end position="24"/>
    </location>
</feature>
<dbReference type="EMBL" id="HBGN01028236">
    <property type="protein sequence ID" value="CAD9344209.1"/>
    <property type="molecule type" value="Transcribed_RNA"/>
</dbReference>
<evidence type="ECO:0000313" key="3">
    <source>
        <dbReference type="EMBL" id="CAD9344209.1"/>
    </source>
</evidence>
<dbReference type="PANTHER" id="PTHR46137:SF3">
    <property type="entry name" value="OS05G0310600 PROTEIN"/>
    <property type="match status" value="1"/>
</dbReference>
<evidence type="ECO:0000256" key="1">
    <source>
        <dbReference type="SAM" id="MobiDB-lite"/>
    </source>
</evidence>
<reference evidence="3" key="1">
    <citation type="submission" date="2021-01" db="EMBL/GenBank/DDBJ databases">
        <authorList>
            <person name="Corre E."/>
            <person name="Pelletier E."/>
            <person name="Niang G."/>
            <person name="Scheremetjew M."/>
            <person name="Finn R."/>
            <person name="Kale V."/>
            <person name="Holt S."/>
            <person name="Cochrane G."/>
            <person name="Meng A."/>
            <person name="Brown T."/>
            <person name="Cohen L."/>
        </authorList>
    </citation>
    <scope>NUCLEOTIDE SEQUENCE</scope>
    <source>
        <strain evidence="3">Pop2</strain>
    </source>
</reference>
<dbReference type="Gene3D" id="3.90.1720.10">
    <property type="entry name" value="endopeptidase domain like (from Nostoc punctiforme)"/>
    <property type="match status" value="1"/>
</dbReference>
<accession>A0A7S2ELK5</accession>
<organism evidence="3">
    <name type="scientific">Ditylum brightwellii</name>
    <dbReference type="NCBI Taxonomy" id="49249"/>
    <lineage>
        <taxon>Eukaryota</taxon>
        <taxon>Sar</taxon>
        <taxon>Stramenopiles</taxon>
        <taxon>Ochrophyta</taxon>
        <taxon>Bacillariophyta</taxon>
        <taxon>Mediophyceae</taxon>
        <taxon>Lithodesmiophycidae</taxon>
        <taxon>Lithodesmiales</taxon>
        <taxon>Lithodesmiaceae</taxon>
        <taxon>Ditylum</taxon>
    </lineage>
</organism>
<feature type="compositionally biased region" description="Acidic residues" evidence="1">
    <location>
        <begin position="9"/>
        <end position="21"/>
    </location>
</feature>
<dbReference type="PANTHER" id="PTHR46137">
    <property type="entry name" value="OS05G0310600 PROTEIN"/>
    <property type="match status" value="1"/>
</dbReference>
<protein>
    <recommendedName>
        <fullName evidence="4">LRAT domain-containing protein</fullName>
    </recommendedName>
</protein>
<proteinExistence type="predicted"/>
<keyword evidence="2" id="KW-0472">Membrane</keyword>
<feature type="transmembrane region" description="Helical" evidence="2">
    <location>
        <begin position="322"/>
        <end position="343"/>
    </location>
</feature>